<sequence length="672" mass="74482">MISRPNYTKRANQHLYSWLLVFLFIATTAINSFSQQLSNCNNWANIIQRNTNGINCSNISISGNSLTVEALINKTDAFDGTNVGDIVSKHNDPTDCNYLLRPNGASITTSNGFFATPTVCMIESNKTYHVAMTYDGSILVFYRNGIRMSSIACSGTLITNGYNTRIGEQASQYYIVSSFVGYINEVKIWNIARTQEQINSYLTSALPNPTTQNGLLAYYSFDNLKNKQGNTNFDAIIDNNTVINKTVSSCTLGEDPCPPTCTTPVDFTIKQDKCDPSLFYLQSTLTTANTKSIIWSSDNGTFSNNNSDHPTIKFTSNGTFNIKLLVTNSNGCTGMITKNITVNSAPISLINKPISNLVCPNTATNISINNNSTYSNIQWYANNDLISGNSDEIQYSFIQNTTIKVSVQNNDGCILEDQYEYNVRAEPHFTISANNMETCQGESINLSADGGTDYNWYIENESNSIGLANTITYQPNQSETIHVKISEAICNNSIVLQSQVIIHSLPEITISKSNDISCINNNVTLTANGGIKYVWENFPNNTSNIIAVSPETETTYNVTGFNQYNCANTSTITVILDEKYKEVKLFIPSAFTPNNDGKNDFFKATSNAKIDRYSLKIFNRWGNLVFSSNNISNGWNGKYNNNTLPTGTYIYEITASNFCKEFHKKGTLVLIK</sequence>
<dbReference type="GO" id="GO:0005975">
    <property type="term" value="P:carbohydrate metabolic process"/>
    <property type="evidence" value="ECO:0007669"/>
    <property type="project" value="UniProtKB-ARBA"/>
</dbReference>
<dbReference type="Pfam" id="PF13585">
    <property type="entry name" value="CHU_C"/>
    <property type="match status" value="1"/>
</dbReference>
<protein>
    <submittedName>
        <fullName evidence="2">T9SS type B sorting domain-containing protein</fullName>
    </submittedName>
</protein>
<evidence type="ECO:0000313" key="2">
    <source>
        <dbReference type="EMBL" id="QES89056.1"/>
    </source>
</evidence>
<dbReference type="Proteomes" id="UP000292424">
    <property type="component" value="Chromosome"/>
</dbReference>
<dbReference type="Gene3D" id="2.60.120.200">
    <property type="match status" value="1"/>
</dbReference>
<dbReference type="RefSeq" id="WP_131330002.1">
    <property type="nucleotide sequence ID" value="NZ_CP044016.1"/>
</dbReference>
<dbReference type="NCBIfam" id="TIGR04131">
    <property type="entry name" value="Bac_Flav_CTERM"/>
    <property type="match status" value="1"/>
</dbReference>
<dbReference type="KEGG" id="arac:E0W69_010435"/>
<evidence type="ECO:0000259" key="1">
    <source>
        <dbReference type="PROSITE" id="PS50093"/>
    </source>
</evidence>
<dbReference type="EMBL" id="CP044016">
    <property type="protein sequence ID" value="QES89056.1"/>
    <property type="molecule type" value="Genomic_DNA"/>
</dbReference>
<dbReference type="InterPro" id="IPR000601">
    <property type="entry name" value="PKD_dom"/>
</dbReference>
<dbReference type="InterPro" id="IPR026341">
    <property type="entry name" value="T9SS_type_B"/>
</dbReference>
<dbReference type="CDD" id="cd00146">
    <property type="entry name" value="PKD"/>
    <property type="match status" value="1"/>
</dbReference>
<accession>A0A5P2FZU1</accession>
<evidence type="ECO:0000313" key="3">
    <source>
        <dbReference type="Proteomes" id="UP000292424"/>
    </source>
</evidence>
<proteinExistence type="predicted"/>
<dbReference type="InterPro" id="IPR035986">
    <property type="entry name" value="PKD_dom_sf"/>
</dbReference>
<feature type="domain" description="PKD" evidence="1">
    <location>
        <begin position="295"/>
        <end position="342"/>
    </location>
</feature>
<reference evidence="2 3" key="1">
    <citation type="submission" date="2019-09" db="EMBL/GenBank/DDBJ databases">
        <title>Complete genome sequence of Arachidicoccus sp. B3-10 isolated from apple orchard soil.</title>
        <authorList>
            <person name="Kim H.S."/>
            <person name="Han K.-I."/>
            <person name="Suh M.K."/>
            <person name="Lee K.C."/>
            <person name="Eom M.K."/>
            <person name="Kim J.-S."/>
            <person name="Kang S.W."/>
            <person name="Sin Y."/>
            <person name="Lee J.-S."/>
        </authorList>
    </citation>
    <scope>NUCLEOTIDE SEQUENCE [LARGE SCALE GENOMIC DNA]</scope>
    <source>
        <strain evidence="2 3">B3-10</strain>
    </source>
</reference>
<dbReference type="Pfam" id="PF13385">
    <property type="entry name" value="Laminin_G_3"/>
    <property type="match status" value="1"/>
</dbReference>
<dbReference type="OrthoDB" id="602611at2"/>
<dbReference type="SUPFAM" id="SSF49299">
    <property type="entry name" value="PKD domain"/>
    <property type="match status" value="1"/>
</dbReference>
<name>A0A5P2FZU1_9BACT</name>
<dbReference type="InterPro" id="IPR022409">
    <property type="entry name" value="PKD/Chitinase_dom"/>
</dbReference>
<dbReference type="InterPro" id="IPR013320">
    <property type="entry name" value="ConA-like_dom_sf"/>
</dbReference>
<dbReference type="Gene3D" id="2.60.40.10">
    <property type="entry name" value="Immunoglobulins"/>
    <property type="match status" value="1"/>
</dbReference>
<dbReference type="SUPFAM" id="SSF49899">
    <property type="entry name" value="Concanavalin A-like lectins/glucanases"/>
    <property type="match status" value="1"/>
</dbReference>
<keyword evidence="3" id="KW-1185">Reference proteome</keyword>
<gene>
    <name evidence="2" type="ORF">E0W69_010435</name>
</gene>
<dbReference type="GO" id="GO:0004553">
    <property type="term" value="F:hydrolase activity, hydrolyzing O-glycosyl compounds"/>
    <property type="evidence" value="ECO:0007669"/>
    <property type="project" value="UniProtKB-ARBA"/>
</dbReference>
<organism evidence="2 3">
    <name type="scientific">Rhizosphaericola mali</name>
    <dbReference type="NCBI Taxonomy" id="2545455"/>
    <lineage>
        <taxon>Bacteria</taxon>
        <taxon>Pseudomonadati</taxon>
        <taxon>Bacteroidota</taxon>
        <taxon>Chitinophagia</taxon>
        <taxon>Chitinophagales</taxon>
        <taxon>Chitinophagaceae</taxon>
        <taxon>Rhizosphaericola</taxon>
    </lineage>
</organism>
<dbReference type="InterPro" id="IPR013783">
    <property type="entry name" value="Ig-like_fold"/>
</dbReference>
<dbReference type="PROSITE" id="PS50093">
    <property type="entry name" value="PKD"/>
    <property type="match status" value="1"/>
</dbReference>
<dbReference type="AlphaFoldDB" id="A0A5P2FZU1"/>
<dbReference type="SMART" id="SM00089">
    <property type="entry name" value="PKD"/>
    <property type="match status" value="1"/>
</dbReference>